<dbReference type="EMBL" id="LXEX01000031">
    <property type="protein sequence ID" value="OAT59003.1"/>
    <property type="molecule type" value="Genomic_DNA"/>
</dbReference>
<organism evidence="2 3">
    <name type="scientific">Obesumbacterium proteus ATCC 12841</name>
    <dbReference type="NCBI Taxonomy" id="1354268"/>
    <lineage>
        <taxon>Bacteria</taxon>
        <taxon>Pseudomonadati</taxon>
        <taxon>Pseudomonadota</taxon>
        <taxon>Gammaproteobacteria</taxon>
        <taxon>Enterobacterales</taxon>
        <taxon>Hafniaceae</taxon>
        <taxon>Obesumbacterium</taxon>
    </lineage>
</organism>
<evidence type="ECO:0000256" key="1">
    <source>
        <dbReference type="SAM" id="MobiDB-lite"/>
    </source>
</evidence>
<comment type="caution">
    <text evidence="2">The sequence shown here is derived from an EMBL/GenBank/DDBJ whole genome shotgun (WGS) entry which is preliminary data.</text>
</comment>
<proteinExistence type="predicted"/>
<evidence type="ECO:0000313" key="2">
    <source>
        <dbReference type="EMBL" id="OAT59003.1"/>
    </source>
</evidence>
<dbReference type="Proteomes" id="UP000078431">
    <property type="component" value="Unassembled WGS sequence"/>
</dbReference>
<reference evidence="2 3" key="1">
    <citation type="submission" date="2016-04" db="EMBL/GenBank/DDBJ databases">
        <title>ATOL: Assembling a taxonomically balanced genome-scale reconstruction of the evolutionary history of the Enterobacteriaceae.</title>
        <authorList>
            <person name="Plunkett G.III."/>
            <person name="Neeno-Eckwall E.C."/>
            <person name="Glasner J.D."/>
            <person name="Perna N.T."/>
        </authorList>
    </citation>
    <scope>NUCLEOTIDE SEQUENCE [LARGE SCALE GENOMIC DNA]</scope>
    <source>
        <strain evidence="2 3">ATCC 12841</strain>
    </source>
</reference>
<name>A0AA91IPM0_9GAMM</name>
<sequence>MIKLKDEFTPKRLDELAYGRTGATLREINMMGRLLLQAPPAEHSDDFHFDLFAACCKEKLATARNKGRSGWDNPEVCSVEHLAELLVHHLTKGNAGTFEDIANFAMMLHQRSADPKVLARAVRSLRFTPGEKDAVERALNAIPPKPLERCAAGRDGECNHPDCPQLSDNEPAASGRHCPIDTWEDE</sequence>
<accession>A0AA91IPM0</accession>
<dbReference type="RefSeq" id="WP_061552925.1">
    <property type="nucleotide sequence ID" value="NZ_LXEX01000031.1"/>
</dbReference>
<protein>
    <submittedName>
        <fullName evidence="2">Uncharacterized protein</fullName>
    </submittedName>
</protein>
<dbReference type="AlphaFoldDB" id="A0AA91IPM0"/>
<gene>
    <name evidence="2" type="ORF">M993_02306</name>
</gene>
<evidence type="ECO:0000313" key="3">
    <source>
        <dbReference type="Proteomes" id="UP000078431"/>
    </source>
</evidence>
<feature type="region of interest" description="Disordered" evidence="1">
    <location>
        <begin position="162"/>
        <end position="186"/>
    </location>
</feature>
<keyword evidence="3" id="KW-1185">Reference proteome</keyword>